<dbReference type="EMBL" id="CP071090">
    <property type="protein sequence ID" value="QSQ23502.1"/>
    <property type="molecule type" value="Genomic_DNA"/>
</dbReference>
<dbReference type="InterPro" id="IPR021655">
    <property type="entry name" value="Put_metal-bd"/>
</dbReference>
<evidence type="ECO:0000313" key="2">
    <source>
        <dbReference type="Proteomes" id="UP000662747"/>
    </source>
</evidence>
<protein>
    <submittedName>
        <fullName evidence="1">Metal-binding motif-containing protein</fullName>
    </submittedName>
</protein>
<sequence>MKRVGVLGLGLGLGLAFITCTVPDIEELEEESPSGCNADHPCDVRVLLTYDGFRPGCVTLRLVDVEDPSRTLELPVDPPAAEASGRRETGFVRRSGWSSTVKVTASAREQSCTGQVVASATADKVLIPDEGTADVALTLSATDEDGDGYVSEDSGGSDCDDHVASISKGMAERCDFLDNDCDHTVDPAPVCNGVEWRTALFLEASSFRDVAPHARGRAWFVSENDNVVAYVHREADGGVQVQRFTDCLGGWSTAWARPSDGRVFMGSWEGRLATRTTVASEPCSRAAFDGGSAAIQDIVGFEQDGGTTLYAVNEAGDVVRWDYPAPPVRVAHVDADLRSIHGTEPKTLLTVGYAVNGDVSTAYPVAYRPNPDGGAWLQESLPPPSAGQHALHSVHVVSPALAYAAGDQGLLLEREGGVWRAKPSYPIYVDGGVSPDIFDVVAFGRTAVFARLSSDDLVRFDGEQWRDFLFGTQGFTTLEGLTSDELWSATQDGTGFHWGP</sequence>
<reference evidence="1 2" key="1">
    <citation type="submission" date="2021-02" db="EMBL/GenBank/DDBJ databases">
        <title>De Novo genome assembly of isolated myxobacteria.</title>
        <authorList>
            <person name="Stevens D.C."/>
        </authorList>
    </citation>
    <scope>NUCLEOTIDE SEQUENCE [LARGE SCALE GENOMIC DNA]</scope>
    <source>
        <strain evidence="2">SCPEA02</strain>
    </source>
</reference>
<evidence type="ECO:0000313" key="1">
    <source>
        <dbReference type="EMBL" id="QSQ23502.1"/>
    </source>
</evidence>
<organism evidence="1 2">
    <name type="scientific">Pyxidicoccus parkwayensis</name>
    <dbReference type="NCBI Taxonomy" id="2813578"/>
    <lineage>
        <taxon>Bacteria</taxon>
        <taxon>Pseudomonadati</taxon>
        <taxon>Myxococcota</taxon>
        <taxon>Myxococcia</taxon>
        <taxon>Myxococcales</taxon>
        <taxon>Cystobacterineae</taxon>
        <taxon>Myxococcaceae</taxon>
        <taxon>Pyxidicoccus</taxon>
    </lineage>
</organism>
<dbReference type="RefSeq" id="WP_206725074.1">
    <property type="nucleotide sequence ID" value="NZ_CP071090.1"/>
</dbReference>
<dbReference type="Pfam" id="PF11617">
    <property type="entry name" value="Cu-binding_MopE"/>
    <property type="match status" value="1"/>
</dbReference>
<gene>
    <name evidence="1" type="ORF">JY651_00510</name>
</gene>
<accession>A0ABX7NX90</accession>
<name>A0ABX7NX90_9BACT</name>
<dbReference type="Proteomes" id="UP000662747">
    <property type="component" value="Chromosome"/>
</dbReference>
<keyword evidence="2" id="KW-1185">Reference proteome</keyword>
<proteinExistence type="predicted"/>